<feature type="transmembrane region" description="Helical" evidence="6">
    <location>
        <begin position="223"/>
        <end position="245"/>
    </location>
</feature>
<dbReference type="SUPFAM" id="SSF103473">
    <property type="entry name" value="MFS general substrate transporter"/>
    <property type="match status" value="1"/>
</dbReference>
<keyword evidence="3 6" id="KW-1133">Transmembrane helix</keyword>
<feature type="region of interest" description="Disordered" evidence="5">
    <location>
        <begin position="527"/>
        <end position="572"/>
    </location>
</feature>
<feature type="transmembrane region" description="Helical" evidence="6">
    <location>
        <begin position="392"/>
        <end position="410"/>
    </location>
</feature>
<keyword evidence="8" id="KW-1185">Reference proteome</keyword>
<feature type="transmembrane region" description="Helical" evidence="6">
    <location>
        <begin position="364"/>
        <end position="385"/>
    </location>
</feature>
<feature type="domain" description="Major facilitator superfamily (MFS) profile" evidence="7">
    <location>
        <begin position="85"/>
        <end position="503"/>
    </location>
</feature>
<keyword evidence="4 6" id="KW-0472">Membrane</keyword>
<feature type="transmembrane region" description="Helical" evidence="6">
    <location>
        <begin position="187"/>
        <end position="211"/>
    </location>
</feature>
<keyword evidence="2 6" id="KW-0812">Transmembrane</keyword>
<evidence type="ECO:0000256" key="6">
    <source>
        <dbReference type="SAM" id="Phobius"/>
    </source>
</evidence>
<evidence type="ECO:0000313" key="8">
    <source>
        <dbReference type="Proteomes" id="UP000694865"/>
    </source>
</evidence>
<gene>
    <name evidence="9" type="primary">LOC100369352</name>
</gene>
<dbReference type="Gene3D" id="1.20.1250.20">
    <property type="entry name" value="MFS general substrate transporter like domains"/>
    <property type="match status" value="1"/>
</dbReference>
<dbReference type="RefSeq" id="XP_006825794.1">
    <property type="nucleotide sequence ID" value="XM_006825731.1"/>
</dbReference>
<evidence type="ECO:0000313" key="9">
    <source>
        <dbReference type="RefSeq" id="XP_006825794.1"/>
    </source>
</evidence>
<dbReference type="Pfam" id="PF00083">
    <property type="entry name" value="Sugar_tr"/>
    <property type="match status" value="1"/>
</dbReference>
<evidence type="ECO:0000256" key="5">
    <source>
        <dbReference type="SAM" id="MobiDB-lite"/>
    </source>
</evidence>
<dbReference type="CDD" id="cd17317">
    <property type="entry name" value="MFS_SLC22"/>
    <property type="match status" value="1"/>
</dbReference>
<evidence type="ECO:0000256" key="3">
    <source>
        <dbReference type="ARBA" id="ARBA00022989"/>
    </source>
</evidence>
<dbReference type="GeneID" id="100369352"/>
<feature type="transmembrane region" description="Helical" evidence="6">
    <location>
        <begin position="164"/>
        <end position="181"/>
    </location>
</feature>
<proteinExistence type="predicted"/>
<dbReference type="InterPro" id="IPR005828">
    <property type="entry name" value="MFS_sugar_transport-like"/>
</dbReference>
<feature type="transmembrane region" description="Helical" evidence="6">
    <location>
        <begin position="451"/>
        <end position="475"/>
    </location>
</feature>
<feature type="transmembrane region" description="Helical" evidence="6">
    <location>
        <begin position="416"/>
        <end position="439"/>
    </location>
</feature>
<organism evidence="8 9">
    <name type="scientific">Saccoglossus kowalevskii</name>
    <name type="common">Acorn worm</name>
    <dbReference type="NCBI Taxonomy" id="10224"/>
    <lineage>
        <taxon>Eukaryota</taxon>
        <taxon>Metazoa</taxon>
        <taxon>Hemichordata</taxon>
        <taxon>Enteropneusta</taxon>
        <taxon>Harrimaniidae</taxon>
        <taxon>Saccoglossus</taxon>
    </lineage>
</organism>
<feature type="transmembrane region" description="Helical" evidence="6">
    <location>
        <begin position="335"/>
        <end position="352"/>
    </location>
</feature>
<evidence type="ECO:0000256" key="1">
    <source>
        <dbReference type="ARBA" id="ARBA00004141"/>
    </source>
</evidence>
<feature type="transmembrane region" description="Helical" evidence="6">
    <location>
        <begin position="481"/>
        <end position="498"/>
    </location>
</feature>
<dbReference type="PROSITE" id="PS50850">
    <property type="entry name" value="MFS"/>
    <property type="match status" value="1"/>
</dbReference>
<feature type="compositionally biased region" description="Basic and acidic residues" evidence="5">
    <location>
        <begin position="545"/>
        <end position="564"/>
    </location>
</feature>
<evidence type="ECO:0000256" key="2">
    <source>
        <dbReference type="ARBA" id="ARBA00022692"/>
    </source>
</evidence>
<evidence type="ECO:0000259" key="7">
    <source>
        <dbReference type="PROSITE" id="PS50850"/>
    </source>
</evidence>
<dbReference type="PANTHER" id="PTHR24064">
    <property type="entry name" value="SOLUTE CARRIER FAMILY 22 MEMBER"/>
    <property type="match status" value="1"/>
</dbReference>
<reference evidence="9" key="1">
    <citation type="submission" date="2025-08" db="UniProtKB">
        <authorList>
            <consortium name="RefSeq"/>
        </authorList>
    </citation>
    <scope>IDENTIFICATION</scope>
    <source>
        <tissue evidence="9">Testes</tissue>
    </source>
</reference>
<name>A0ABM0N0K3_SACKO</name>
<feature type="transmembrane region" description="Helical" evidence="6">
    <location>
        <begin position="251"/>
        <end position="269"/>
    </location>
</feature>
<sequence length="572" mass="64768">MHFDDILPILGEFGRYQKFQLFLICLTSIPISYFLQANTFMSASSDHYCKVYDNQTFHDTSPLKNCTIPYDADGETWDSCSRYDVNVSMGISPELCSQDSGTQDCDNGWVYDRSVYENTVVHEFNLVCNNDWMKQFSKSVVPFGNLFGGIIFGQLSDIFGRKPLFVITLISAAVFGVLAAFSPTYAAFVVCQFVLGVVSISTGLIGFVIVVELVGPSYRLTCSILTSFFLPIGEFLLAFSAIVFNGHWRKIQLFGGVISIIFIPYYWWLMQRGNYGKAEKILRRAAQMNKVTLPNDIFDEEKEMLVSQDKIEKEIEDQNKTMLDLFKTPTLRKRTIYMCFNWFAVSLVYYGLALNTDQLGTNPYTTYVISGVVELPSYLLCWYLLDKIGRRWTMCSCMVFGGIALILSAIPDNNVISSAFAMVGKFFISGAFLIVYIFAVEIYPTPVRNAGLGLSSTCARIGSIISPYVILLTRIWHPTPFLIMAITSIIAGLLALLLPETRNKDLPETLEEGELFGMKRYKNCTDENEEEDTESFEMQSQCDVGENRLDEDTDKQRNEYREGLINDSFMDN</sequence>
<feature type="transmembrane region" description="Helical" evidence="6">
    <location>
        <begin position="19"/>
        <end position="35"/>
    </location>
</feature>
<accession>A0ABM0N0K3</accession>
<dbReference type="InterPro" id="IPR020846">
    <property type="entry name" value="MFS_dom"/>
</dbReference>
<protein>
    <submittedName>
        <fullName evidence="9">Organic cation transporter protein-like</fullName>
    </submittedName>
</protein>
<comment type="subcellular location">
    <subcellularLocation>
        <location evidence="1">Membrane</location>
        <topology evidence="1">Multi-pass membrane protein</topology>
    </subcellularLocation>
</comment>
<evidence type="ECO:0000256" key="4">
    <source>
        <dbReference type="ARBA" id="ARBA00023136"/>
    </source>
</evidence>
<dbReference type="Proteomes" id="UP000694865">
    <property type="component" value="Unplaced"/>
</dbReference>
<dbReference type="InterPro" id="IPR036259">
    <property type="entry name" value="MFS_trans_sf"/>
</dbReference>